<evidence type="ECO:0000256" key="2">
    <source>
        <dbReference type="ARBA" id="ARBA00007866"/>
    </source>
</evidence>
<evidence type="ECO:0000256" key="4">
    <source>
        <dbReference type="ARBA" id="ARBA00022448"/>
    </source>
</evidence>
<dbReference type="GO" id="GO:0042773">
    <property type="term" value="P:ATP synthesis coupled electron transport"/>
    <property type="evidence" value="ECO:0007669"/>
    <property type="project" value="TreeGrafter"/>
</dbReference>
<dbReference type="GO" id="GO:0004129">
    <property type="term" value="F:cytochrome-c oxidase activity"/>
    <property type="evidence" value="ECO:0007669"/>
    <property type="project" value="UniProtKB-EC"/>
</dbReference>
<keyword evidence="5" id="KW-0679">Respiratory chain</keyword>
<evidence type="ECO:0000256" key="3">
    <source>
        <dbReference type="ARBA" id="ARBA00012949"/>
    </source>
</evidence>
<dbReference type="EC" id="7.1.1.9" evidence="3"/>
<dbReference type="InterPro" id="IPR036257">
    <property type="entry name" value="Cyt_c_oxidase_su2_TM_sf"/>
</dbReference>
<feature type="domain" description="Cytochrome oxidase subunit II copper A binding" evidence="15">
    <location>
        <begin position="98"/>
        <end position="218"/>
    </location>
</feature>
<feature type="transmembrane region" description="Helical" evidence="14">
    <location>
        <begin position="20"/>
        <end position="43"/>
    </location>
</feature>
<evidence type="ECO:0000256" key="7">
    <source>
        <dbReference type="ARBA" id="ARBA00022723"/>
    </source>
</evidence>
<dbReference type="GO" id="GO:0005507">
    <property type="term" value="F:copper ion binding"/>
    <property type="evidence" value="ECO:0007669"/>
    <property type="project" value="InterPro"/>
</dbReference>
<dbReference type="EMBL" id="UINC01001393">
    <property type="protein sequence ID" value="SUZ79573.1"/>
    <property type="molecule type" value="Genomic_DNA"/>
</dbReference>
<evidence type="ECO:0000256" key="5">
    <source>
        <dbReference type="ARBA" id="ARBA00022660"/>
    </source>
</evidence>
<keyword evidence="12 14" id="KW-0472">Membrane</keyword>
<evidence type="ECO:0000259" key="15">
    <source>
        <dbReference type="PROSITE" id="PS50857"/>
    </source>
</evidence>
<dbReference type="PANTHER" id="PTHR22888">
    <property type="entry name" value="CYTOCHROME C OXIDASE, SUBUNIT II"/>
    <property type="match status" value="1"/>
</dbReference>
<dbReference type="InterPro" id="IPR002429">
    <property type="entry name" value="CcO_II-like_C"/>
</dbReference>
<keyword evidence="4" id="KW-0813">Transport</keyword>
<dbReference type="InterPro" id="IPR001505">
    <property type="entry name" value="Copper_CuA"/>
</dbReference>
<evidence type="ECO:0000256" key="9">
    <source>
        <dbReference type="ARBA" id="ARBA00022982"/>
    </source>
</evidence>
<name>A0A381QPW3_9ZZZZ</name>
<dbReference type="PROSITE" id="PS50857">
    <property type="entry name" value="COX2_CUA"/>
    <property type="match status" value="1"/>
</dbReference>
<proteinExistence type="inferred from homology"/>
<dbReference type="CDD" id="cd13919">
    <property type="entry name" value="CuRO_HCO_II_like_5"/>
    <property type="match status" value="1"/>
</dbReference>
<accession>A0A381QPW3</accession>
<dbReference type="SUPFAM" id="SSF49503">
    <property type="entry name" value="Cupredoxins"/>
    <property type="match status" value="1"/>
</dbReference>
<evidence type="ECO:0000256" key="11">
    <source>
        <dbReference type="ARBA" id="ARBA00023008"/>
    </source>
</evidence>
<keyword evidence="9" id="KW-0249">Electron transport</keyword>
<keyword evidence="10 14" id="KW-1133">Transmembrane helix</keyword>
<dbReference type="SUPFAM" id="SSF81464">
    <property type="entry name" value="Cytochrome c oxidase subunit II-like, transmembrane region"/>
    <property type="match status" value="1"/>
</dbReference>
<evidence type="ECO:0000256" key="12">
    <source>
        <dbReference type="ARBA" id="ARBA00023136"/>
    </source>
</evidence>
<evidence type="ECO:0000256" key="14">
    <source>
        <dbReference type="SAM" id="Phobius"/>
    </source>
</evidence>
<dbReference type="Gene3D" id="1.10.287.90">
    <property type="match status" value="1"/>
</dbReference>
<dbReference type="PROSITE" id="PS00078">
    <property type="entry name" value="COX2"/>
    <property type="match status" value="1"/>
</dbReference>
<evidence type="ECO:0000256" key="13">
    <source>
        <dbReference type="ARBA" id="ARBA00031389"/>
    </source>
</evidence>
<keyword evidence="7" id="KW-0479">Metal-binding</keyword>
<evidence type="ECO:0000256" key="8">
    <source>
        <dbReference type="ARBA" id="ARBA00022967"/>
    </source>
</evidence>
<dbReference type="GO" id="GO:0016020">
    <property type="term" value="C:membrane"/>
    <property type="evidence" value="ECO:0007669"/>
    <property type="project" value="UniProtKB-SubCell"/>
</dbReference>
<dbReference type="Pfam" id="PF02790">
    <property type="entry name" value="COX2_TM"/>
    <property type="match status" value="1"/>
</dbReference>
<keyword evidence="8" id="KW-1278">Translocase</keyword>
<keyword evidence="11" id="KW-0186">Copper</keyword>
<dbReference type="Pfam" id="PF00116">
    <property type="entry name" value="COX2"/>
    <property type="match status" value="1"/>
</dbReference>
<dbReference type="PANTHER" id="PTHR22888:SF9">
    <property type="entry name" value="CYTOCHROME C OXIDASE SUBUNIT 2"/>
    <property type="match status" value="1"/>
</dbReference>
<evidence type="ECO:0000256" key="10">
    <source>
        <dbReference type="ARBA" id="ARBA00022989"/>
    </source>
</evidence>
<organism evidence="16">
    <name type="scientific">marine metagenome</name>
    <dbReference type="NCBI Taxonomy" id="408172"/>
    <lineage>
        <taxon>unclassified sequences</taxon>
        <taxon>metagenomes</taxon>
        <taxon>ecological metagenomes</taxon>
    </lineage>
</organism>
<dbReference type="InterPro" id="IPR045187">
    <property type="entry name" value="CcO_II"/>
</dbReference>
<evidence type="ECO:0000256" key="6">
    <source>
        <dbReference type="ARBA" id="ARBA00022692"/>
    </source>
</evidence>
<feature type="transmembrane region" description="Helical" evidence="14">
    <location>
        <begin position="72"/>
        <end position="92"/>
    </location>
</feature>
<dbReference type="AlphaFoldDB" id="A0A381QPW3"/>
<dbReference type="PRINTS" id="PR01166">
    <property type="entry name" value="CYCOXIDASEII"/>
</dbReference>
<gene>
    <name evidence="16" type="ORF">METZ01_LOCUS32427</name>
</gene>
<sequence>MIEYFVQSASSFAGDIDNLFLVITLIIGFWFILTFGILVYLIIRFRRKDGVRAKYITGEKHSETKWTHYPHYAVIAMDVVIIAVNILVWVNIKQTLPPRDNLVRVIGQQWSWSFIHAGPDRELDTQDDVSTVNDLHLKLGETYHFELQSRDVVHNFAVPAFRLRQDAVPGRTISGWFKPTKTGTFDLQCAEMCGYGHGIMGAAVTVHSAESYDTTMAQIQNGTYESHYQKRMGTKTDLPSNTSQVDDEDSFAVLLASIF</sequence>
<protein>
    <recommendedName>
        <fullName evidence="3">cytochrome-c oxidase</fullName>
        <ecNumber evidence="3">7.1.1.9</ecNumber>
    </recommendedName>
    <alternativeName>
        <fullName evidence="13">Cytochrome c oxidase polypeptide II</fullName>
    </alternativeName>
</protein>
<keyword evidence="6 14" id="KW-0812">Transmembrane</keyword>
<comment type="subcellular location">
    <subcellularLocation>
        <location evidence="1">Membrane</location>
        <topology evidence="1">Multi-pass membrane protein</topology>
    </subcellularLocation>
</comment>
<comment type="similarity">
    <text evidence="2">Belongs to the cytochrome c oxidase subunit 2 family.</text>
</comment>
<evidence type="ECO:0000313" key="16">
    <source>
        <dbReference type="EMBL" id="SUZ79573.1"/>
    </source>
</evidence>
<dbReference type="InterPro" id="IPR011759">
    <property type="entry name" value="Cyt_c_oxidase_su2_TM_dom"/>
</dbReference>
<evidence type="ECO:0000256" key="1">
    <source>
        <dbReference type="ARBA" id="ARBA00004141"/>
    </source>
</evidence>
<dbReference type="Gene3D" id="2.60.40.420">
    <property type="entry name" value="Cupredoxins - blue copper proteins"/>
    <property type="match status" value="1"/>
</dbReference>
<reference evidence="16" key="1">
    <citation type="submission" date="2018-05" db="EMBL/GenBank/DDBJ databases">
        <authorList>
            <person name="Lanie J.A."/>
            <person name="Ng W.-L."/>
            <person name="Kazmierczak K.M."/>
            <person name="Andrzejewski T.M."/>
            <person name="Davidsen T.M."/>
            <person name="Wayne K.J."/>
            <person name="Tettelin H."/>
            <person name="Glass J.I."/>
            <person name="Rusch D."/>
            <person name="Podicherti R."/>
            <person name="Tsui H.-C.T."/>
            <person name="Winkler M.E."/>
        </authorList>
    </citation>
    <scope>NUCLEOTIDE SEQUENCE</scope>
</reference>
<dbReference type="InterPro" id="IPR008972">
    <property type="entry name" value="Cupredoxin"/>
</dbReference>